<comment type="caution">
    <text evidence="10">The sequence shown here is derived from an EMBL/GenBank/DDBJ whole genome shotgun (WGS) entry which is preliminary data.</text>
</comment>
<name>A0A428N770_9BACI</name>
<accession>A0A428N770</accession>
<keyword evidence="11" id="KW-1185">Reference proteome</keyword>
<feature type="binding site" evidence="9">
    <location>
        <position position="96"/>
    </location>
    <ligand>
        <name>S-adenosyl-L-methionine</name>
        <dbReference type="ChEBI" id="CHEBI:59789"/>
    </ligand>
</feature>
<protein>
    <recommendedName>
        <fullName evidence="9">tRNA (guanine-N(7)-)-methyltransferase</fullName>
        <ecNumber evidence="9">2.1.1.33</ecNumber>
    </recommendedName>
    <alternativeName>
        <fullName evidence="9">tRNA (guanine(46)-N(7))-methyltransferase</fullName>
    </alternativeName>
    <alternativeName>
        <fullName evidence="9">tRNA(m7G46)-methyltransferase</fullName>
    </alternativeName>
</protein>
<evidence type="ECO:0000256" key="6">
    <source>
        <dbReference type="ARBA" id="ARBA00022694"/>
    </source>
</evidence>
<keyword evidence="6 9" id="KW-0819">tRNA processing</keyword>
<feature type="binding site" evidence="9">
    <location>
        <position position="122"/>
    </location>
    <ligand>
        <name>substrate</name>
    </ligand>
</feature>
<dbReference type="Pfam" id="PF02390">
    <property type="entry name" value="Methyltransf_4"/>
    <property type="match status" value="1"/>
</dbReference>
<dbReference type="InterPro" id="IPR003358">
    <property type="entry name" value="tRNA_(Gua-N-7)_MeTrfase_Trmb"/>
</dbReference>
<proteinExistence type="inferred from homology"/>
<feature type="region of interest" description="Interaction with RNA" evidence="9">
    <location>
        <begin position="124"/>
        <end position="129"/>
    </location>
</feature>
<evidence type="ECO:0000256" key="1">
    <source>
        <dbReference type="ARBA" id="ARBA00000142"/>
    </source>
</evidence>
<dbReference type="GO" id="GO:0043527">
    <property type="term" value="C:tRNA methyltransferase complex"/>
    <property type="evidence" value="ECO:0007669"/>
    <property type="project" value="TreeGrafter"/>
</dbReference>
<reference evidence="10 11" key="1">
    <citation type="submission" date="2018-10" db="EMBL/GenBank/DDBJ databases">
        <title>Draft genome sequence of Bacillus salarius IM0101, isolated from a hypersaline soil in Inner Mongolia, China.</title>
        <authorList>
            <person name="Yamprayoonswat W."/>
            <person name="Boonvisut S."/>
            <person name="Jumpathong W."/>
            <person name="Sittihan S."/>
            <person name="Ruangsuj P."/>
            <person name="Wanthongcharoen S."/>
            <person name="Thongpramul N."/>
            <person name="Pimmason S."/>
            <person name="Yu B."/>
            <person name="Yasawong M."/>
        </authorList>
    </citation>
    <scope>NUCLEOTIDE SEQUENCE [LARGE SCALE GENOMIC DNA]</scope>
    <source>
        <strain evidence="10 11">IM0101</strain>
    </source>
</reference>
<evidence type="ECO:0000256" key="7">
    <source>
        <dbReference type="ARBA" id="ARBA00060552"/>
    </source>
</evidence>
<dbReference type="EC" id="2.1.1.33" evidence="9"/>
<evidence type="ECO:0000256" key="8">
    <source>
        <dbReference type="ARBA" id="ARBA00060767"/>
    </source>
</evidence>
<dbReference type="FunFam" id="3.40.50.150:FF:000035">
    <property type="entry name" value="tRNA (guanine-N(7)-)-methyltransferase"/>
    <property type="match status" value="1"/>
</dbReference>
<dbReference type="NCBIfam" id="NF001080">
    <property type="entry name" value="PRK00121.2-2"/>
    <property type="match status" value="1"/>
</dbReference>
<dbReference type="InterPro" id="IPR055361">
    <property type="entry name" value="tRNA_methyltr_TrmB_bact"/>
</dbReference>
<dbReference type="GO" id="GO:0008176">
    <property type="term" value="F:tRNA (guanine(46)-N7)-methyltransferase activity"/>
    <property type="evidence" value="ECO:0007669"/>
    <property type="project" value="UniProtKB-UniRule"/>
</dbReference>
<evidence type="ECO:0000313" key="11">
    <source>
        <dbReference type="Proteomes" id="UP000275076"/>
    </source>
</evidence>
<comment type="catalytic activity">
    <reaction evidence="1 9">
        <text>guanosine(46) in tRNA + S-adenosyl-L-methionine = N(7)-methylguanosine(46) in tRNA + S-adenosyl-L-homocysteine</text>
        <dbReference type="Rhea" id="RHEA:42708"/>
        <dbReference type="Rhea" id="RHEA-COMP:10188"/>
        <dbReference type="Rhea" id="RHEA-COMP:10189"/>
        <dbReference type="ChEBI" id="CHEBI:57856"/>
        <dbReference type="ChEBI" id="CHEBI:59789"/>
        <dbReference type="ChEBI" id="CHEBI:74269"/>
        <dbReference type="ChEBI" id="CHEBI:74480"/>
        <dbReference type="EC" id="2.1.1.33"/>
    </reaction>
</comment>
<comment type="similarity">
    <text evidence="8 9">Belongs to the class I-like SAM-binding methyltransferase superfamily. TrmB family.</text>
</comment>
<dbReference type="SUPFAM" id="SSF53335">
    <property type="entry name" value="S-adenosyl-L-methionine-dependent methyltransferases"/>
    <property type="match status" value="1"/>
</dbReference>
<dbReference type="PANTHER" id="PTHR23417">
    <property type="entry name" value="3-DEOXY-D-MANNO-OCTULOSONIC-ACID TRANSFERASE/TRNA GUANINE-N 7 - -METHYLTRANSFERASE"/>
    <property type="match status" value="1"/>
</dbReference>
<dbReference type="AlphaFoldDB" id="A0A428N770"/>
<keyword evidence="4 9" id="KW-0808">Transferase</keyword>
<sequence length="217" mass="25734">MRLRHKPWAKQFIEEHPEYVMTSSSKTKTSWKELFGNDNPIYVEVGTGKGKFLDNMSQEYPNINFIGIEKSESVLVMGLQRLLKDHKSNVRFINGDVLDLLDFFQPGEVDRLFINFTDPWPKKRHEKRRLTYKSFLSLYEQIMSDNAEIHMKTDNQGLFEYSLESMSRYGMTLKNISLDLHNSEKEDNIMTEYEEKFSQKGQRIFRLESYFSSHYPS</sequence>
<comment type="pathway">
    <text evidence="7 9">tRNA modification; N(7)-methylguanine-tRNA biosynthesis.</text>
</comment>
<feature type="binding site" evidence="9">
    <location>
        <position position="69"/>
    </location>
    <ligand>
        <name>S-adenosyl-L-methionine</name>
        <dbReference type="ChEBI" id="CHEBI:59789"/>
    </ligand>
</feature>
<comment type="function">
    <text evidence="2 9">Catalyzes the formation of N(7)-methylguanine at position 46 (m7G46) in tRNA.</text>
</comment>
<feature type="binding site" evidence="9">
    <location>
        <begin position="191"/>
        <end position="194"/>
    </location>
    <ligand>
        <name>substrate</name>
    </ligand>
</feature>
<keyword evidence="3 9" id="KW-0489">Methyltransferase</keyword>
<organism evidence="10 11">
    <name type="scientific">Salibacterium salarium</name>
    <dbReference type="NCBI Taxonomy" id="284579"/>
    <lineage>
        <taxon>Bacteria</taxon>
        <taxon>Bacillati</taxon>
        <taxon>Bacillota</taxon>
        <taxon>Bacilli</taxon>
        <taxon>Bacillales</taxon>
        <taxon>Bacillaceae</taxon>
    </lineage>
</organism>
<feature type="binding site" evidence="9">
    <location>
        <position position="118"/>
    </location>
    <ligand>
        <name>S-adenosyl-L-methionine</name>
        <dbReference type="ChEBI" id="CHEBI:59789"/>
    </ligand>
</feature>
<dbReference type="UniPathway" id="UPA00989"/>
<feature type="binding site" evidence="9">
    <location>
        <position position="154"/>
    </location>
    <ligand>
        <name>substrate</name>
    </ligand>
</feature>
<dbReference type="Proteomes" id="UP000275076">
    <property type="component" value="Unassembled WGS sequence"/>
</dbReference>
<dbReference type="CDD" id="cd02440">
    <property type="entry name" value="AdoMet_MTases"/>
    <property type="match status" value="1"/>
</dbReference>
<dbReference type="PROSITE" id="PS51625">
    <property type="entry name" value="SAM_MT_TRMB"/>
    <property type="match status" value="1"/>
</dbReference>
<feature type="binding site" evidence="9">
    <location>
        <position position="44"/>
    </location>
    <ligand>
        <name>S-adenosyl-L-methionine</name>
        <dbReference type="ChEBI" id="CHEBI:59789"/>
    </ligand>
</feature>
<dbReference type="EMBL" id="RBVX01000004">
    <property type="protein sequence ID" value="RSL34230.1"/>
    <property type="molecule type" value="Genomic_DNA"/>
</dbReference>
<dbReference type="InterPro" id="IPR029063">
    <property type="entry name" value="SAM-dependent_MTases_sf"/>
</dbReference>
<dbReference type="HAMAP" id="MF_01057">
    <property type="entry name" value="tRNA_methyltr_TrmB"/>
    <property type="match status" value="1"/>
</dbReference>
<dbReference type="Gene3D" id="3.40.50.150">
    <property type="entry name" value="Vaccinia Virus protein VP39"/>
    <property type="match status" value="1"/>
</dbReference>
<dbReference type="NCBIfam" id="TIGR00091">
    <property type="entry name" value="tRNA (guanosine(46)-N7)-methyltransferase TrmB"/>
    <property type="match status" value="1"/>
</dbReference>
<gene>
    <name evidence="9 10" type="primary">trmB</name>
    <name evidence="10" type="ORF">D7Z54_06635</name>
</gene>
<evidence type="ECO:0000256" key="9">
    <source>
        <dbReference type="HAMAP-Rule" id="MF_01057"/>
    </source>
</evidence>
<dbReference type="RefSeq" id="WP_125555054.1">
    <property type="nucleotide sequence ID" value="NZ_RBVX01000004.1"/>
</dbReference>
<evidence type="ECO:0000256" key="4">
    <source>
        <dbReference type="ARBA" id="ARBA00022679"/>
    </source>
</evidence>
<keyword evidence="5 9" id="KW-0949">S-adenosyl-L-methionine</keyword>
<dbReference type="PANTHER" id="PTHR23417:SF14">
    <property type="entry name" value="PENTACOTRIPEPTIDE-REPEAT REGION OF PRORP DOMAIN-CONTAINING PROTEIN"/>
    <property type="match status" value="1"/>
</dbReference>
<evidence type="ECO:0000313" key="10">
    <source>
        <dbReference type="EMBL" id="RSL34230.1"/>
    </source>
</evidence>
<evidence type="ECO:0000256" key="2">
    <source>
        <dbReference type="ARBA" id="ARBA00003015"/>
    </source>
</evidence>
<dbReference type="OrthoDB" id="9802090at2"/>
<evidence type="ECO:0000256" key="3">
    <source>
        <dbReference type="ARBA" id="ARBA00022603"/>
    </source>
</evidence>
<evidence type="ECO:0000256" key="5">
    <source>
        <dbReference type="ARBA" id="ARBA00022691"/>
    </source>
</evidence>